<organism evidence="2 3">
    <name type="scientific">Exophiala spinifera</name>
    <dbReference type="NCBI Taxonomy" id="91928"/>
    <lineage>
        <taxon>Eukaryota</taxon>
        <taxon>Fungi</taxon>
        <taxon>Dikarya</taxon>
        <taxon>Ascomycota</taxon>
        <taxon>Pezizomycotina</taxon>
        <taxon>Eurotiomycetes</taxon>
        <taxon>Chaetothyriomycetidae</taxon>
        <taxon>Chaetothyriales</taxon>
        <taxon>Herpotrichiellaceae</taxon>
        <taxon>Exophiala</taxon>
    </lineage>
</organism>
<evidence type="ECO:0000256" key="1">
    <source>
        <dbReference type="SAM" id="Coils"/>
    </source>
</evidence>
<reference evidence="2 3" key="1">
    <citation type="submission" date="2015-01" db="EMBL/GenBank/DDBJ databases">
        <title>The Genome Sequence of Exophiala spinifera CBS89968.</title>
        <authorList>
            <consortium name="The Broad Institute Genomics Platform"/>
            <person name="Cuomo C."/>
            <person name="de Hoog S."/>
            <person name="Gorbushina A."/>
            <person name="Stielow B."/>
            <person name="Teixiera M."/>
            <person name="Abouelleil A."/>
            <person name="Chapman S.B."/>
            <person name="Priest M."/>
            <person name="Young S.K."/>
            <person name="Wortman J."/>
            <person name="Nusbaum C."/>
            <person name="Birren B."/>
        </authorList>
    </citation>
    <scope>NUCLEOTIDE SEQUENCE [LARGE SCALE GENOMIC DNA]</scope>
    <source>
        <strain evidence="2 3">CBS 89968</strain>
    </source>
</reference>
<dbReference type="AlphaFoldDB" id="A0A0D1ZA72"/>
<dbReference type="EMBL" id="KN847501">
    <property type="protein sequence ID" value="KIW09917.1"/>
    <property type="molecule type" value="Genomic_DNA"/>
</dbReference>
<feature type="coiled-coil region" evidence="1">
    <location>
        <begin position="196"/>
        <end position="258"/>
    </location>
</feature>
<keyword evidence="1" id="KW-0175">Coiled coil</keyword>
<keyword evidence="3" id="KW-1185">Reference proteome</keyword>
<name>A0A0D1ZA72_9EURO</name>
<dbReference type="RefSeq" id="XP_016230133.1">
    <property type="nucleotide sequence ID" value="XM_016386001.1"/>
</dbReference>
<dbReference type="GeneID" id="27338776"/>
<accession>A0A0D1ZA72</accession>
<gene>
    <name evidence="2" type="ORF">PV08_11693</name>
</gene>
<sequence length="286" mass="32378">MGQLPSRTDQSWPEWRDQREHILMEKLLKGLLDSLRSARMGRLVTQPSNHDMTCFTFGCTAQDIDRGVLRRDTFVSNMVPQQESSVHNVQHPGNTSSVEKRTIFTIRNLENNVKGGDNSTSPSEPTMDFVLGATLQSKVDAFIGQRDMGTDSGKDALTNDIRIQASWTHENIIALQRCSQSMKLPQQDIYAYSGQSNDLQISLDLLVQERADLENQLTTALHDLEETRAVILTLQDVLDKERAEKRELQAQLDDYFLTVKSIHAEWLTMKEKIASCKSAQQQLETA</sequence>
<dbReference type="VEuPathDB" id="FungiDB:PV08_11693"/>
<protein>
    <submittedName>
        <fullName evidence="2">Uncharacterized protein</fullName>
    </submittedName>
</protein>
<dbReference type="Proteomes" id="UP000053328">
    <property type="component" value="Unassembled WGS sequence"/>
</dbReference>
<evidence type="ECO:0000313" key="3">
    <source>
        <dbReference type="Proteomes" id="UP000053328"/>
    </source>
</evidence>
<evidence type="ECO:0000313" key="2">
    <source>
        <dbReference type="EMBL" id="KIW09917.1"/>
    </source>
</evidence>
<dbReference type="HOGENOM" id="CLU_973296_0_0_1"/>
<proteinExistence type="predicted"/>